<name>A0A9J5WNN0_SOLCO</name>
<comment type="caution">
    <text evidence="3">The sequence shown here is derived from an EMBL/GenBank/DDBJ whole genome shotgun (WGS) entry which is preliminary data.</text>
</comment>
<evidence type="ECO:0000313" key="3">
    <source>
        <dbReference type="EMBL" id="KAG5576941.1"/>
    </source>
</evidence>
<protein>
    <recommendedName>
        <fullName evidence="2">At2g35280-like TPR domain-containing protein</fullName>
    </recommendedName>
</protein>
<gene>
    <name evidence="3" type="ORF">H5410_057075</name>
</gene>
<dbReference type="InterPro" id="IPR057136">
    <property type="entry name" value="At2g35280_TPR_dom"/>
</dbReference>
<dbReference type="Proteomes" id="UP000824120">
    <property type="component" value="Chromosome 11"/>
</dbReference>
<accession>A0A9J5WNN0</accession>
<dbReference type="InterPro" id="IPR040338">
    <property type="entry name" value="At1g67623-like"/>
</dbReference>
<reference evidence="3 4" key="1">
    <citation type="submission" date="2020-09" db="EMBL/GenBank/DDBJ databases">
        <title>De no assembly of potato wild relative species, Solanum commersonii.</title>
        <authorList>
            <person name="Cho K."/>
        </authorList>
    </citation>
    <scope>NUCLEOTIDE SEQUENCE [LARGE SCALE GENOMIC DNA]</scope>
    <source>
        <strain evidence="3">LZ3.2</strain>
        <tissue evidence="3">Leaf</tissue>
    </source>
</reference>
<dbReference type="PANTHER" id="PTHR33784:SF10">
    <property type="entry name" value="F-BOX PROTEIN"/>
    <property type="match status" value="1"/>
</dbReference>
<evidence type="ECO:0000259" key="2">
    <source>
        <dbReference type="Pfam" id="PF23310"/>
    </source>
</evidence>
<feature type="region of interest" description="Disordered" evidence="1">
    <location>
        <begin position="1"/>
        <end position="74"/>
    </location>
</feature>
<dbReference type="EMBL" id="JACXVP010000011">
    <property type="protein sequence ID" value="KAG5576941.1"/>
    <property type="molecule type" value="Genomic_DNA"/>
</dbReference>
<keyword evidence="4" id="KW-1185">Reference proteome</keyword>
<proteinExistence type="predicted"/>
<evidence type="ECO:0000256" key="1">
    <source>
        <dbReference type="SAM" id="MobiDB-lite"/>
    </source>
</evidence>
<dbReference type="Pfam" id="PF23310">
    <property type="entry name" value="TPR_27"/>
    <property type="match status" value="1"/>
</dbReference>
<feature type="domain" description="At2g35280-like TPR" evidence="2">
    <location>
        <begin position="120"/>
        <end position="171"/>
    </location>
</feature>
<dbReference type="AlphaFoldDB" id="A0A9J5WNN0"/>
<evidence type="ECO:0000313" key="4">
    <source>
        <dbReference type="Proteomes" id="UP000824120"/>
    </source>
</evidence>
<organism evidence="3 4">
    <name type="scientific">Solanum commersonii</name>
    <name type="common">Commerson's wild potato</name>
    <name type="synonym">Commerson's nightshade</name>
    <dbReference type="NCBI Taxonomy" id="4109"/>
    <lineage>
        <taxon>Eukaryota</taxon>
        <taxon>Viridiplantae</taxon>
        <taxon>Streptophyta</taxon>
        <taxon>Embryophyta</taxon>
        <taxon>Tracheophyta</taxon>
        <taxon>Spermatophyta</taxon>
        <taxon>Magnoliopsida</taxon>
        <taxon>eudicotyledons</taxon>
        <taxon>Gunneridae</taxon>
        <taxon>Pentapetalae</taxon>
        <taxon>asterids</taxon>
        <taxon>lamiids</taxon>
        <taxon>Solanales</taxon>
        <taxon>Solanaceae</taxon>
        <taxon>Solanoideae</taxon>
        <taxon>Solaneae</taxon>
        <taxon>Solanum</taxon>
    </lineage>
</organism>
<dbReference type="PANTHER" id="PTHR33784">
    <property type="entry name" value="OS05G0482100 PROTEIN"/>
    <property type="match status" value="1"/>
</dbReference>
<sequence length="207" mass="23438">MAVPSVGDPDSKEDVTFIRNPRKVRTRERPPTNRCRRGGGRWNRTYYHADQVGETSQGRRGDGRRGVGRRAGRGGRGGGIMACKLFNQIGSERWLYKKLSLHDVPLEILTRRTLITFKTYDSFMNLCIDCGNTEAMYRKDKFFSYKDSYGAIPLLEKASKSDHPAASYAFAHPLTYHKVVLDNDQGELGDHCNDCSADEETTWFYGG</sequence>
<dbReference type="OrthoDB" id="1293639at2759"/>